<dbReference type="InterPro" id="IPR016054">
    <property type="entry name" value="LY6_UPA_recep-like"/>
</dbReference>
<dbReference type="SUPFAM" id="SSF57302">
    <property type="entry name" value="Snake toxin-like"/>
    <property type="match status" value="1"/>
</dbReference>
<dbReference type="EMBL" id="CABDUW010000242">
    <property type="protein sequence ID" value="VTJ63758.1"/>
    <property type="molecule type" value="Genomic_DNA"/>
</dbReference>
<name>A0A5E4B229_MARMO</name>
<evidence type="ECO:0000256" key="8">
    <source>
        <dbReference type="ARBA" id="ARBA00023288"/>
    </source>
</evidence>
<evidence type="ECO:0000256" key="12">
    <source>
        <dbReference type="SAM" id="SignalP"/>
    </source>
</evidence>
<keyword evidence="4 12" id="KW-0732">Signal</keyword>
<evidence type="ECO:0000259" key="13">
    <source>
        <dbReference type="SMART" id="SM00134"/>
    </source>
</evidence>
<keyword evidence="5" id="KW-0472">Membrane</keyword>
<comment type="subunit">
    <text evidence="2">Interacts with T-cell surface antigen CD2.</text>
</comment>
<dbReference type="Pfam" id="PF25152">
    <property type="entry name" value="CD59"/>
    <property type="match status" value="1"/>
</dbReference>
<evidence type="ECO:0000256" key="11">
    <source>
        <dbReference type="ARBA" id="ARBA00031867"/>
    </source>
</evidence>
<evidence type="ECO:0000256" key="3">
    <source>
        <dbReference type="ARBA" id="ARBA00022622"/>
    </source>
</evidence>
<dbReference type="InterPro" id="IPR045860">
    <property type="entry name" value="Snake_toxin-like_sf"/>
</dbReference>
<evidence type="ECO:0000256" key="4">
    <source>
        <dbReference type="ARBA" id="ARBA00022729"/>
    </source>
</evidence>
<evidence type="ECO:0000256" key="6">
    <source>
        <dbReference type="ARBA" id="ARBA00023157"/>
    </source>
</evidence>
<evidence type="ECO:0000256" key="2">
    <source>
        <dbReference type="ARBA" id="ARBA00011481"/>
    </source>
</evidence>
<keyword evidence="3" id="KW-0336">GPI-anchor</keyword>
<evidence type="ECO:0000256" key="1">
    <source>
        <dbReference type="ARBA" id="ARBA00004609"/>
    </source>
</evidence>
<reference evidence="14 15" key="1">
    <citation type="submission" date="2019-04" db="EMBL/GenBank/DDBJ databases">
        <authorList>
            <person name="Alioto T."/>
            <person name="Alioto T."/>
        </authorList>
    </citation>
    <scope>NUCLEOTIDE SEQUENCE [LARGE SCALE GENOMIC DNA]</scope>
</reference>
<evidence type="ECO:0000313" key="14">
    <source>
        <dbReference type="EMBL" id="VTJ63757.1"/>
    </source>
</evidence>
<evidence type="ECO:0000256" key="5">
    <source>
        <dbReference type="ARBA" id="ARBA00023136"/>
    </source>
</evidence>
<feature type="domain" description="UPAR/Ly6" evidence="13">
    <location>
        <begin position="26"/>
        <end position="112"/>
    </location>
</feature>
<dbReference type="Gene3D" id="2.10.60.10">
    <property type="entry name" value="CD59"/>
    <property type="match status" value="1"/>
</dbReference>
<organism evidence="14 15">
    <name type="scientific">Marmota monax</name>
    <name type="common">Woodchuck</name>
    <dbReference type="NCBI Taxonomy" id="9995"/>
    <lineage>
        <taxon>Eukaryota</taxon>
        <taxon>Metazoa</taxon>
        <taxon>Chordata</taxon>
        <taxon>Craniata</taxon>
        <taxon>Vertebrata</taxon>
        <taxon>Euteleostomi</taxon>
        <taxon>Mammalia</taxon>
        <taxon>Eutheria</taxon>
        <taxon>Euarchontoglires</taxon>
        <taxon>Glires</taxon>
        <taxon>Rodentia</taxon>
        <taxon>Sciuromorpha</taxon>
        <taxon>Sciuridae</taxon>
        <taxon>Xerinae</taxon>
        <taxon>Marmotini</taxon>
        <taxon>Marmota</taxon>
    </lineage>
</organism>
<evidence type="ECO:0000256" key="9">
    <source>
        <dbReference type="ARBA" id="ARBA00029920"/>
    </source>
</evidence>
<protein>
    <recommendedName>
        <fullName evidence="10">MAC-inhibitory protein</fullName>
    </recommendedName>
    <alternativeName>
        <fullName evidence="11">Membrane attack complex inhibition factor</fullName>
    </alternativeName>
    <alternativeName>
        <fullName evidence="9">Protectin</fullName>
    </alternativeName>
</protein>
<dbReference type="CDD" id="cd23554">
    <property type="entry name" value="TFP_LU_ECD_CD59"/>
    <property type="match status" value="1"/>
</dbReference>
<keyword evidence="15" id="KW-1185">Reference proteome</keyword>
<accession>A0A5E4B229</accession>
<keyword evidence="8" id="KW-0449">Lipoprotein</keyword>
<comment type="subcellular location">
    <subcellularLocation>
        <location evidence="1">Cell membrane</location>
        <topology evidence="1">Lipid-anchor</topology>
        <topology evidence="1">GPI-anchor</topology>
    </subcellularLocation>
</comment>
<dbReference type="SMART" id="SM00134">
    <property type="entry name" value="LU"/>
    <property type="match status" value="1"/>
</dbReference>
<dbReference type="EMBL" id="CABDUW010000242">
    <property type="protein sequence ID" value="VTJ63757.1"/>
    <property type="molecule type" value="Genomic_DNA"/>
</dbReference>
<dbReference type="GO" id="GO:0005886">
    <property type="term" value="C:plasma membrane"/>
    <property type="evidence" value="ECO:0007669"/>
    <property type="project" value="UniProtKB-SubCell"/>
</dbReference>
<proteinExistence type="predicted"/>
<feature type="chain" id="PRO_5033478886" description="MAC-inhibitory protein" evidence="12">
    <location>
        <begin position="21"/>
        <end position="131"/>
    </location>
</feature>
<gene>
    <name evidence="14" type="ORF">MONAX_5E036583</name>
</gene>
<evidence type="ECO:0000256" key="10">
    <source>
        <dbReference type="ARBA" id="ARBA00031590"/>
    </source>
</evidence>
<evidence type="ECO:0000313" key="15">
    <source>
        <dbReference type="Proteomes" id="UP000335636"/>
    </source>
</evidence>
<evidence type="ECO:0000256" key="7">
    <source>
        <dbReference type="ARBA" id="ARBA00023180"/>
    </source>
</evidence>
<keyword evidence="6" id="KW-1015">Disulfide bond</keyword>
<sequence length="131" mass="14859">MRSRGGLTLLGVLFIPVVLCHSEFALQCYSCVDPVSFCNETTRCHLDLDACAIVKAGPRIYHQCWKYKDCTFEEFSKRLGEPELTYRCCQKKLCNRDFEKPVKEKGGTVTLSGKTILVVPLVLVTSWNCFL</sequence>
<keyword evidence="7" id="KW-0325">Glycoprotein</keyword>
<dbReference type="AlphaFoldDB" id="A0A5E4B229"/>
<dbReference type="Proteomes" id="UP000335636">
    <property type="component" value="Unassembled WGS sequence"/>
</dbReference>
<dbReference type="InterPro" id="IPR056949">
    <property type="entry name" value="CD59"/>
</dbReference>
<dbReference type="GO" id="GO:0098552">
    <property type="term" value="C:side of membrane"/>
    <property type="evidence" value="ECO:0007669"/>
    <property type="project" value="UniProtKB-KW"/>
</dbReference>
<feature type="signal peptide" evidence="12">
    <location>
        <begin position="1"/>
        <end position="20"/>
    </location>
</feature>